<evidence type="ECO:0000259" key="2">
    <source>
        <dbReference type="Pfam" id="PF00171"/>
    </source>
</evidence>
<organism evidence="3">
    <name type="scientific">human gut metagenome</name>
    <dbReference type="NCBI Taxonomy" id="408170"/>
    <lineage>
        <taxon>unclassified sequences</taxon>
        <taxon>metagenomes</taxon>
        <taxon>organismal metagenomes</taxon>
    </lineage>
</organism>
<dbReference type="EMBL" id="AJWY01007962">
    <property type="protein sequence ID" value="EKC62523.1"/>
    <property type="molecule type" value="Genomic_DNA"/>
</dbReference>
<gene>
    <name evidence="3" type="ORF">LEA_11797</name>
</gene>
<dbReference type="Pfam" id="PF00171">
    <property type="entry name" value="Aldedh"/>
    <property type="match status" value="1"/>
</dbReference>
<dbReference type="PANTHER" id="PTHR43353:SF5">
    <property type="entry name" value="SUCCINATE-SEMIALDEHYDE DEHYDROGENASE, MITOCHONDRIAL"/>
    <property type="match status" value="1"/>
</dbReference>
<dbReference type="InterPro" id="IPR016163">
    <property type="entry name" value="Ald_DH_C"/>
</dbReference>
<dbReference type="Gene3D" id="3.40.309.10">
    <property type="entry name" value="Aldehyde Dehydrogenase, Chain A, domain 2"/>
    <property type="match status" value="1"/>
</dbReference>
<dbReference type="InterPro" id="IPR050740">
    <property type="entry name" value="Aldehyde_DH_Superfamily"/>
</dbReference>
<dbReference type="EC" id="1.-.-.-" evidence="3"/>
<dbReference type="InterPro" id="IPR016161">
    <property type="entry name" value="Ald_DH/histidinol_DH"/>
</dbReference>
<proteinExistence type="predicted"/>
<evidence type="ECO:0000313" key="3">
    <source>
        <dbReference type="EMBL" id="EKC62523.1"/>
    </source>
</evidence>
<dbReference type="Gene3D" id="3.40.605.10">
    <property type="entry name" value="Aldehyde Dehydrogenase, Chain A, domain 1"/>
    <property type="match status" value="1"/>
</dbReference>
<dbReference type="GO" id="GO:0016620">
    <property type="term" value="F:oxidoreductase activity, acting on the aldehyde or oxo group of donors, NAD or NADP as acceptor"/>
    <property type="evidence" value="ECO:0007669"/>
    <property type="project" value="InterPro"/>
</dbReference>
<dbReference type="PANTHER" id="PTHR43353">
    <property type="entry name" value="SUCCINATE-SEMIALDEHYDE DEHYDROGENASE, MITOCHONDRIAL"/>
    <property type="match status" value="1"/>
</dbReference>
<dbReference type="SUPFAM" id="SSF53720">
    <property type="entry name" value="ALDH-like"/>
    <property type="match status" value="1"/>
</dbReference>
<keyword evidence="1 3" id="KW-0560">Oxidoreductase</keyword>
<protein>
    <submittedName>
        <fullName evidence="3">Protein containing Aldehyde dehydrogenase domain protein</fullName>
        <ecNumber evidence="3">1.-.-.-</ecNumber>
    </submittedName>
</protein>
<feature type="domain" description="Aldehyde dehydrogenase" evidence="2">
    <location>
        <begin position="1"/>
        <end position="108"/>
    </location>
</feature>
<dbReference type="InterPro" id="IPR016162">
    <property type="entry name" value="Ald_DH_N"/>
</dbReference>
<sequence length="117" mass="12640">MLTGVTPAMDIAQNLEVFGPVFPLIKFKTEEQAVAIADNCTYGLSSGVISGEIQRAIRVARQLDAGNCTINGTGLYRTHDMPFGGHRKSGLGTEGLYATLDEFTKTKTYVWKGAAIR</sequence>
<name>K1SXV0_9ZZZZ</name>
<accession>K1SXV0</accession>
<comment type="caution">
    <text evidence="3">The sequence shown here is derived from an EMBL/GenBank/DDBJ whole genome shotgun (WGS) entry which is preliminary data.</text>
</comment>
<dbReference type="InterPro" id="IPR015590">
    <property type="entry name" value="Aldehyde_DH_dom"/>
</dbReference>
<reference evidence="3" key="1">
    <citation type="journal article" date="2013" name="Environ. Microbiol.">
        <title>Microbiota from the distal guts of lean and obese adolescents exhibit partial functional redundancy besides clear differences in community structure.</title>
        <authorList>
            <person name="Ferrer M."/>
            <person name="Ruiz A."/>
            <person name="Lanza F."/>
            <person name="Haange S.B."/>
            <person name="Oberbach A."/>
            <person name="Till H."/>
            <person name="Bargiela R."/>
            <person name="Campoy C."/>
            <person name="Segura M.T."/>
            <person name="Richter M."/>
            <person name="von Bergen M."/>
            <person name="Seifert J."/>
            <person name="Suarez A."/>
        </authorList>
    </citation>
    <scope>NUCLEOTIDE SEQUENCE</scope>
</reference>
<evidence type="ECO:0000256" key="1">
    <source>
        <dbReference type="ARBA" id="ARBA00023002"/>
    </source>
</evidence>
<dbReference type="AlphaFoldDB" id="K1SXV0"/>